<organism evidence="2 3">
    <name type="scientific">Chara braunii</name>
    <name type="common">Braun's stonewort</name>
    <dbReference type="NCBI Taxonomy" id="69332"/>
    <lineage>
        <taxon>Eukaryota</taxon>
        <taxon>Viridiplantae</taxon>
        <taxon>Streptophyta</taxon>
        <taxon>Charophyceae</taxon>
        <taxon>Charales</taxon>
        <taxon>Characeae</taxon>
        <taxon>Chara</taxon>
    </lineage>
</organism>
<accession>A0A388KQG9</accession>
<proteinExistence type="predicted"/>
<dbReference type="Gramene" id="GBG72248">
    <property type="protein sequence ID" value="GBG72248"/>
    <property type="gene ID" value="CBR_g11178"/>
</dbReference>
<dbReference type="Proteomes" id="UP000265515">
    <property type="component" value="Unassembled WGS sequence"/>
</dbReference>
<gene>
    <name evidence="2" type="ORF">CBR_g11178</name>
</gene>
<reference evidence="2 3" key="1">
    <citation type="journal article" date="2018" name="Cell">
        <title>The Chara Genome: Secondary Complexity and Implications for Plant Terrestrialization.</title>
        <authorList>
            <person name="Nishiyama T."/>
            <person name="Sakayama H."/>
            <person name="Vries J.D."/>
            <person name="Buschmann H."/>
            <person name="Saint-Marcoux D."/>
            <person name="Ullrich K.K."/>
            <person name="Haas F.B."/>
            <person name="Vanderstraeten L."/>
            <person name="Becker D."/>
            <person name="Lang D."/>
            <person name="Vosolsobe S."/>
            <person name="Rombauts S."/>
            <person name="Wilhelmsson P.K.I."/>
            <person name="Janitza P."/>
            <person name="Kern R."/>
            <person name="Heyl A."/>
            <person name="Rumpler F."/>
            <person name="Villalobos L.I.A.C."/>
            <person name="Clay J.M."/>
            <person name="Skokan R."/>
            <person name="Toyoda A."/>
            <person name="Suzuki Y."/>
            <person name="Kagoshima H."/>
            <person name="Schijlen E."/>
            <person name="Tajeshwar N."/>
            <person name="Catarino B."/>
            <person name="Hetherington A.J."/>
            <person name="Saltykova A."/>
            <person name="Bonnot C."/>
            <person name="Breuninger H."/>
            <person name="Symeonidi A."/>
            <person name="Radhakrishnan G.V."/>
            <person name="Van Nieuwerburgh F."/>
            <person name="Deforce D."/>
            <person name="Chang C."/>
            <person name="Karol K.G."/>
            <person name="Hedrich R."/>
            <person name="Ulvskov P."/>
            <person name="Glockner G."/>
            <person name="Delwiche C.F."/>
            <person name="Petrasek J."/>
            <person name="Van de Peer Y."/>
            <person name="Friml J."/>
            <person name="Beilby M."/>
            <person name="Dolan L."/>
            <person name="Kohara Y."/>
            <person name="Sugano S."/>
            <person name="Fujiyama A."/>
            <person name="Delaux P.-M."/>
            <person name="Quint M."/>
            <person name="TheiBen G."/>
            <person name="Hagemann M."/>
            <person name="Harholt J."/>
            <person name="Dunand C."/>
            <person name="Zachgo S."/>
            <person name="Langdale J."/>
            <person name="Maumus F."/>
            <person name="Straeten D.V.D."/>
            <person name="Gould S.B."/>
            <person name="Rensing S.A."/>
        </authorList>
    </citation>
    <scope>NUCLEOTIDE SEQUENCE [LARGE SCALE GENOMIC DNA]</scope>
    <source>
        <strain evidence="2 3">S276</strain>
    </source>
</reference>
<keyword evidence="3" id="KW-1185">Reference proteome</keyword>
<feature type="region of interest" description="Disordered" evidence="1">
    <location>
        <begin position="48"/>
        <end position="71"/>
    </location>
</feature>
<evidence type="ECO:0000256" key="1">
    <source>
        <dbReference type="SAM" id="MobiDB-lite"/>
    </source>
</evidence>
<comment type="caution">
    <text evidence="2">The sequence shown here is derived from an EMBL/GenBank/DDBJ whole genome shotgun (WGS) entry which is preliminary data.</text>
</comment>
<evidence type="ECO:0000313" key="2">
    <source>
        <dbReference type="EMBL" id="GBG72248.1"/>
    </source>
</evidence>
<protein>
    <submittedName>
        <fullName evidence="2">Uncharacterized protein</fullName>
    </submittedName>
</protein>
<sequence>MGLAELQWKSQDGESSRAYSLLDFPEMYLATLAAKFIQKSPIVNLPFNGVSEEDRKPEDGLSNACLSADKA</sequence>
<dbReference type="AlphaFoldDB" id="A0A388KQG9"/>
<name>A0A388KQG9_CHABU</name>
<evidence type="ECO:0000313" key="3">
    <source>
        <dbReference type="Proteomes" id="UP000265515"/>
    </source>
</evidence>
<dbReference type="EMBL" id="BFEA01000161">
    <property type="protein sequence ID" value="GBG72248.1"/>
    <property type="molecule type" value="Genomic_DNA"/>
</dbReference>